<dbReference type="Gene3D" id="3.40.630.30">
    <property type="match status" value="1"/>
</dbReference>
<comment type="caution">
    <text evidence="2">The sequence shown here is derived from an EMBL/GenBank/DDBJ whole genome shotgun (WGS) entry which is preliminary data.</text>
</comment>
<dbReference type="RefSeq" id="WP_353397975.1">
    <property type="nucleotide sequence ID" value="NZ_BAABWU010000003.1"/>
</dbReference>
<dbReference type="InterPro" id="IPR000182">
    <property type="entry name" value="GNAT_dom"/>
</dbReference>
<feature type="domain" description="N-acetyltransferase" evidence="1">
    <location>
        <begin position="149"/>
        <end position="296"/>
    </location>
</feature>
<dbReference type="PROSITE" id="PS51186">
    <property type="entry name" value="GNAT"/>
    <property type="match status" value="1"/>
</dbReference>
<dbReference type="Pfam" id="PF00583">
    <property type="entry name" value="Acetyltransf_1"/>
    <property type="match status" value="1"/>
</dbReference>
<sequence>MRRATQADLAAVQDFLAPRVATSMFLSGNLRDQGLTQTDAGDTGPDAGADHRKSMTLWLSEGAGQITGVIGYAAAGYVVFEAPALTAADYPAIRAALFGRALLGLNGAVDQVAHLVAALDLPCHRAAMDEVEPHYHLALCDLTIPTGAGQLRPAVTQDLPLLTQWRMASEVEILGARDSVENRDRARTSLQELLAADRLRLLEQDGVVVAMTNFNAALPAIVQVGGVYTPPDLRGMGYARRAVALHLAEAQAQGVTEAILFAANAAAARAYEAIGFAQIGSYRIVNFDPGITLGET</sequence>
<proteinExistence type="predicted"/>
<organism evidence="2 3">
    <name type="scientific">Pseudophaeobacter arcticus</name>
    <dbReference type="NCBI Taxonomy" id="385492"/>
    <lineage>
        <taxon>Bacteria</taxon>
        <taxon>Pseudomonadati</taxon>
        <taxon>Pseudomonadota</taxon>
        <taxon>Alphaproteobacteria</taxon>
        <taxon>Rhodobacterales</taxon>
        <taxon>Paracoccaceae</taxon>
        <taxon>Pseudophaeobacter</taxon>
    </lineage>
</organism>
<dbReference type="SUPFAM" id="SSF55729">
    <property type="entry name" value="Acyl-CoA N-acyltransferases (Nat)"/>
    <property type="match status" value="1"/>
</dbReference>
<keyword evidence="3" id="KW-1185">Reference proteome</keyword>
<evidence type="ECO:0000259" key="1">
    <source>
        <dbReference type="PROSITE" id="PS51186"/>
    </source>
</evidence>
<reference evidence="2 3" key="1">
    <citation type="submission" date="2024-04" db="EMBL/GenBank/DDBJ databases">
        <title>Draft genome sequence of Pseudophaeobacter arcticus NBRC 116598.</title>
        <authorList>
            <person name="Miyakawa T."/>
            <person name="Kusuya Y."/>
            <person name="Miura T."/>
        </authorList>
    </citation>
    <scope>NUCLEOTIDE SEQUENCE [LARGE SCALE GENOMIC DNA]</scope>
    <source>
        <strain evidence="2 3">SU-CL00105</strain>
    </source>
</reference>
<protein>
    <submittedName>
        <fullName evidence="2">GNAT family N-acetyltransferase</fullName>
    </submittedName>
</protein>
<evidence type="ECO:0000313" key="2">
    <source>
        <dbReference type="EMBL" id="GAA6195783.1"/>
    </source>
</evidence>
<gene>
    <name evidence="2" type="ORF">NBRC116598_12270</name>
</gene>
<dbReference type="EMBL" id="BAABWU010000003">
    <property type="protein sequence ID" value="GAA6195783.1"/>
    <property type="molecule type" value="Genomic_DNA"/>
</dbReference>
<accession>A0ABQ0AIW4</accession>
<dbReference type="Proteomes" id="UP001441944">
    <property type="component" value="Unassembled WGS sequence"/>
</dbReference>
<dbReference type="InterPro" id="IPR016181">
    <property type="entry name" value="Acyl_CoA_acyltransferase"/>
</dbReference>
<evidence type="ECO:0000313" key="3">
    <source>
        <dbReference type="Proteomes" id="UP001441944"/>
    </source>
</evidence>
<name>A0ABQ0AIW4_9RHOB</name>